<name>A0A9P5PX34_9AGAR</name>
<evidence type="ECO:0000256" key="1">
    <source>
        <dbReference type="SAM" id="MobiDB-lite"/>
    </source>
</evidence>
<dbReference type="Proteomes" id="UP000772434">
    <property type="component" value="Unassembled WGS sequence"/>
</dbReference>
<organism evidence="2 3">
    <name type="scientific">Rhodocollybia butyracea</name>
    <dbReference type="NCBI Taxonomy" id="206335"/>
    <lineage>
        <taxon>Eukaryota</taxon>
        <taxon>Fungi</taxon>
        <taxon>Dikarya</taxon>
        <taxon>Basidiomycota</taxon>
        <taxon>Agaricomycotina</taxon>
        <taxon>Agaricomycetes</taxon>
        <taxon>Agaricomycetidae</taxon>
        <taxon>Agaricales</taxon>
        <taxon>Marasmiineae</taxon>
        <taxon>Omphalotaceae</taxon>
        <taxon>Rhodocollybia</taxon>
    </lineage>
</organism>
<sequence length="229" mass="25322">MFSSLSCLDELIQLIYHSTVKFVLLSSVTDDKWVIHLCLADSARWWRGSWDEADVSAFAGSKTSSDELLDIAEALKEAIISEEFILSGWSKESNTKIELTIAPSSDKPARFHLSQIHGDEVASYSTNILTIIASSVVRCQLRVTPSNSDATSLLSPSKSHAVHNASETLGKKREDLKMQKLVEPSKKRQKRESTEAEPVKPPSRPPKGASLANPTKKARKLQVVEFESD</sequence>
<accession>A0A9P5PX34</accession>
<reference evidence="2" key="1">
    <citation type="submission" date="2020-11" db="EMBL/GenBank/DDBJ databases">
        <authorList>
            <consortium name="DOE Joint Genome Institute"/>
            <person name="Ahrendt S."/>
            <person name="Riley R."/>
            <person name="Andreopoulos W."/>
            <person name="Labutti K."/>
            <person name="Pangilinan J."/>
            <person name="Ruiz-Duenas F.J."/>
            <person name="Barrasa J.M."/>
            <person name="Sanchez-Garcia M."/>
            <person name="Camarero S."/>
            <person name="Miyauchi S."/>
            <person name="Serrano A."/>
            <person name="Linde D."/>
            <person name="Babiker R."/>
            <person name="Drula E."/>
            <person name="Ayuso-Fernandez I."/>
            <person name="Pacheco R."/>
            <person name="Padilla G."/>
            <person name="Ferreira P."/>
            <person name="Barriuso J."/>
            <person name="Kellner H."/>
            <person name="Castanera R."/>
            <person name="Alfaro M."/>
            <person name="Ramirez L."/>
            <person name="Pisabarro A.G."/>
            <person name="Kuo A."/>
            <person name="Tritt A."/>
            <person name="Lipzen A."/>
            <person name="He G."/>
            <person name="Yan M."/>
            <person name="Ng V."/>
            <person name="Cullen D."/>
            <person name="Martin F."/>
            <person name="Rosso M.-N."/>
            <person name="Henrissat B."/>
            <person name="Hibbett D."/>
            <person name="Martinez A.T."/>
            <person name="Grigoriev I.V."/>
        </authorList>
    </citation>
    <scope>NUCLEOTIDE SEQUENCE</scope>
    <source>
        <strain evidence="2">AH 40177</strain>
    </source>
</reference>
<evidence type="ECO:0000313" key="3">
    <source>
        <dbReference type="Proteomes" id="UP000772434"/>
    </source>
</evidence>
<proteinExistence type="predicted"/>
<protein>
    <submittedName>
        <fullName evidence="2">Uncharacterized protein</fullName>
    </submittedName>
</protein>
<dbReference type="AlphaFoldDB" id="A0A9P5PX34"/>
<evidence type="ECO:0000313" key="2">
    <source>
        <dbReference type="EMBL" id="KAF9070843.1"/>
    </source>
</evidence>
<feature type="region of interest" description="Disordered" evidence="1">
    <location>
        <begin position="147"/>
        <end position="229"/>
    </location>
</feature>
<keyword evidence="3" id="KW-1185">Reference proteome</keyword>
<dbReference type="EMBL" id="JADNRY010000037">
    <property type="protein sequence ID" value="KAF9070843.1"/>
    <property type="molecule type" value="Genomic_DNA"/>
</dbReference>
<feature type="compositionally biased region" description="Basic and acidic residues" evidence="1">
    <location>
        <begin position="169"/>
        <end position="198"/>
    </location>
</feature>
<comment type="caution">
    <text evidence="2">The sequence shown here is derived from an EMBL/GenBank/DDBJ whole genome shotgun (WGS) entry which is preliminary data.</text>
</comment>
<gene>
    <name evidence="2" type="ORF">BDP27DRAFT_1323097</name>
</gene>
<feature type="compositionally biased region" description="Polar residues" evidence="1">
    <location>
        <begin position="147"/>
        <end position="158"/>
    </location>
</feature>
<dbReference type="OrthoDB" id="3164380at2759"/>